<proteinExistence type="predicted"/>
<evidence type="ECO:0000313" key="1">
    <source>
        <dbReference type="EMBL" id="KAF9064651.1"/>
    </source>
</evidence>
<protein>
    <submittedName>
        <fullName evidence="1">Uncharacterized protein</fullName>
    </submittedName>
</protein>
<accession>A0A9P5U381</accession>
<comment type="caution">
    <text evidence="1">The sequence shown here is derived from an EMBL/GenBank/DDBJ whole genome shotgun (WGS) entry which is preliminary data.</text>
</comment>
<dbReference type="EMBL" id="JADNRY010000119">
    <property type="protein sequence ID" value="KAF9064651.1"/>
    <property type="molecule type" value="Genomic_DNA"/>
</dbReference>
<evidence type="ECO:0000313" key="2">
    <source>
        <dbReference type="Proteomes" id="UP000772434"/>
    </source>
</evidence>
<keyword evidence="2" id="KW-1185">Reference proteome</keyword>
<gene>
    <name evidence="1" type="ORF">BDP27DRAFT_134630</name>
</gene>
<dbReference type="AlphaFoldDB" id="A0A9P5U381"/>
<organism evidence="1 2">
    <name type="scientific">Rhodocollybia butyracea</name>
    <dbReference type="NCBI Taxonomy" id="206335"/>
    <lineage>
        <taxon>Eukaryota</taxon>
        <taxon>Fungi</taxon>
        <taxon>Dikarya</taxon>
        <taxon>Basidiomycota</taxon>
        <taxon>Agaricomycotina</taxon>
        <taxon>Agaricomycetes</taxon>
        <taxon>Agaricomycetidae</taxon>
        <taxon>Agaricales</taxon>
        <taxon>Marasmiineae</taxon>
        <taxon>Omphalotaceae</taxon>
        <taxon>Rhodocollybia</taxon>
    </lineage>
</organism>
<name>A0A9P5U381_9AGAR</name>
<reference evidence="1" key="1">
    <citation type="submission" date="2020-11" db="EMBL/GenBank/DDBJ databases">
        <authorList>
            <consortium name="DOE Joint Genome Institute"/>
            <person name="Ahrendt S."/>
            <person name="Riley R."/>
            <person name="Andreopoulos W."/>
            <person name="Labutti K."/>
            <person name="Pangilinan J."/>
            <person name="Ruiz-Duenas F.J."/>
            <person name="Barrasa J.M."/>
            <person name="Sanchez-Garcia M."/>
            <person name="Camarero S."/>
            <person name="Miyauchi S."/>
            <person name="Serrano A."/>
            <person name="Linde D."/>
            <person name="Babiker R."/>
            <person name="Drula E."/>
            <person name="Ayuso-Fernandez I."/>
            <person name="Pacheco R."/>
            <person name="Padilla G."/>
            <person name="Ferreira P."/>
            <person name="Barriuso J."/>
            <person name="Kellner H."/>
            <person name="Castanera R."/>
            <person name="Alfaro M."/>
            <person name="Ramirez L."/>
            <person name="Pisabarro A.G."/>
            <person name="Kuo A."/>
            <person name="Tritt A."/>
            <person name="Lipzen A."/>
            <person name="He G."/>
            <person name="Yan M."/>
            <person name="Ng V."/>
            <person name="Cullen D."/>
            <person name="Martin F."/>
            <person name="Rosso M.-N."/>
            <person name="Henrissat B."/>
            <person name="Hibbett D."/>
            <person name="Martinez A.T."/>
            <person name="Grigoriev I.V."/>
        </authorList>
    </citation>
    <scope>NUCLEOTIDE SEQUENCE</scope>
    <source>
        <strain evidence="1">AH 40177</strain>
    </source>
</reference>
<sequence length="208" mass="23057">MAQKTAQERKEAQVAVCRCKKEAGGKEDVGRAWQTAALNHIIGLGRHPILTDLRLEPEFRYCFVISTLLDQSTMPSSVALFLPPAASTKAGNPGTHSLDKRREPAESKAFFHINEHPHLPNTNTFSCIMEHRRLLLASCNASDICTSKLKYSSIILEHIPDGLKPLDISLLYEFALGVGIFLEQYTVGMCCPPVETLMDANDVDEKSF</sequence>
<dbReference type="Proteomes" id="UP000772434">
    <property type="component" value="Unassembled WGS sequence"/>
</dbReference>